<proteinExistence type="predicted"/>
<name>A0A7G7LKQ7_PYGAN</name>
<dbReference type="EMBL" id="MT196285">
    <property type="protein sequence ID" value="QNG41074.1"/>
    <property type="molecule type" value="Genomic_DNA"/>
</dbReference>
<organism evidence="2">
    <name type="scientific">Pygoscelis antarcticus</name>
    <name type="common">Chinstrap penguin</name>
    <dbReference type="NCBI Taxonomy" id="79643"/>
    <lineage>
        <taxon>Eukaryota</taxon>
        <taxon>Metazoa</taxon>
        <taxon>Chordata</taxon>
        <taxon>Craniata</taxon>
        <taxon>Vertebrata</taxon>
        <taxon>Euteleostomi</taxon>
        <taxon>Archelosauria</taxon>
        <taxon>Archosauria</taxon>
        <taxon>Dinosauria</taxon>
        <taxon>Saurischia</taxon>
        <taxon>Theropoda</taxon>
        <taxon>Coelurosauria</taxon>
        <taxon>Aves</taxon>
        <taxon>Neognathae</taxon>
        <taxon>Neoaves</taxon>
        <taxon>Aequornithes</taxon>
        <taxon>Sphenisciformes</taxon>
        <taxon>Spheniscidae</taxon>
        <taxon>Pygoscelis</taxon>
    </lineage>
</organism>
<dbReference type="AlphaFoldDB" id="A0A7G7LKQ7"/>
<accession>A0A7G7LKQ7</accession>
<evidence type="ECO:0008006" key="3">
    <source>
        <dbReference type="Google" id="ProtNLM"/>
    </source>
</evidence>
<evidence type="ECO:0000313" key="1">
    <source>
        <dbReference type="EMBL" id="QNG41072.1"/>
    </source>
</evidence>
<evidence type="ECO:0000313" key="2">
    <source>
        <dbReference type="EMBL" id="QNG41074.1"/>
    </source>
</evidence>
<sequence length="230" mass="27141">MNEVLTDTPDILGVWKLPSNYQFFMCHIHHDHIDYLEDTLQEYEIGEYVIGAEITPSTGIHHFHFLVEMSKYDYAKYSKRVFIEKFKLRGRATKGAPRQYGKVKDIKSLDRAAAYTIKDGKIRTNMSQERISKLAELAYEKKTDDTLAKLIEYVDDNIKELLDYENEPMNYQKKLERIPILIIGWLRTNKKPLRASTIRYYSHQVLAYTKHTDLQYSDSEMYNIMFPHGI</sequence>
<reference evidence="2" key="1">
    <citation type="submission" date="2020-03" db="EMBL/GenBank/DDBJ databases">
        <title>Identification of Novel Circular Rep-Encoding ssDNA Molecules, Viruses, and Circular Molecules in four Penguin Species in South Georgia and the Antarctic.</title>
        <authorList>
            <person name="Levy H."/>
            <person name="Djurhuus A."/>
            <person name="Black C.E."/>
            <person name="Harding C."/>
            <person name="Suazo C."/>
            <person name="Kraberger S."/>
            <person name="Schmidlin K."/>
            <person name="Fontenele R.S."/>
            <person name="Hart T."/>
            <person name="Smith A.L."/>
            <person name="Varsani A."/>
        </authorList>
    </citation>
    <scope>NUCLEOTIDE SEQUENCE</scope>
    <source>
        <strain evidence="1">Antarctic/9_I_CPHALFsw001Ad</strain>
        <strain evidence="2">Antarctic/9_I_CPHALFsw002Ad</strain>
    </source>
</reference>
<protein>
    <recommendedName>
        <fullName evidence="3">Replication protein</fullName>
    </recommendedName>
</protein>
<dbReference type="EMBL" id="MT196284">
    <property type="protein sequence ID" value="QNG41072.1"/>
    <property type="molecule type" value="Genomic_DNA"/>
</dbReference>